<protein>
    <submittedName>
        <fullName evidence="1">Uncharacterized protein</fullName>
    </submittedName>
</protein>
<name>A0A9X0KV10_PSESX</name>
<evidence type="ECO:0000313" key="2">
    <source>
        <dbReference type="Proteomes" id="UP000050345"/>
    </source>
</evidence>
<gene>
    <name evidence="1" type="ORF">ALO73_00386</name>
</gene>
<comment type="caution">
    <text evidence="1">The sequence shown here is derived from an EMBL/GenBank/DDBJ whole genome shotgun (WGS) entry which is preliminary data.</text>
</comment>
<reference evidence="1 2" key="1">
    <citation type="submission" date="2015-09" db="EMBL/GenBank/DDBJ databases">
        <title>Genome announcement of multiple Pseudomonas syringae strains.</title>
        <authorList>
            <person name="Thakur S."/>
            <person name="Wang P.W."/>
            <person name="Gong Y."/>
            <person name="Weir B.S."/>
            <person name="Guttman D.S."/>
        </authorList>
    </citation>
    <scope>NUCLEOTIDE SEQUENCE [LARGE SCALE GENOMIC DNA]</scope>
    <source>
        <strain evidence="1 2">ICMP9757</strain>
    </source>
</reference>
<dbReference type="AlphaFoldDB" id="A0A9X0KV10"/>
<evidence type="ECO:0000313" key="1">
    <source>
        <dbReference type="EMBL" id="KPX09001.1"/>
    </source>
</evidence>
<dbReference type="EMBL" id="LJQF01000317">
    <property type="protein sequence ID" value="KPX09001.1"/>
    <property type="molecule type" value="Genomic_DNA"/>
</dbReference>
<accession>A0A9X0KV10</accession>
<dbReference type="Proteomes" id="UP000050345">
    <property type="component" value="Unassembled WGS sequence"/>
</dbReference>
<organism evidence="1 2">
    <name type="scientific">Pseudomonas syringae pv. daphniphylli</name>
    <dbReference type="NCBI Taxonomy" id="264455"/>
    <lineage>
        <taxon>Bacteria</taxon>
        <taxon>Pseudomonadati</taxon>
        <taxon>Pseudomonadota</taxon>
        <taxon>Gammaproteobacteria</taxon>
        <taxon>Pseudomonadales</taxon>
        <taxon>Pseudomonadaceae</taxon>
        <taxon>Pseudomonas</taxon>
        <taxon>Pseudomonas syringae</taxon>
    </lineage>
</organism>
<proteinExistence type="predicted"/>
<sequence length="47" mass="4893">MQKHDSGGVGHTCGSRQAAAAILLISRCPLEETCKVLGSSVVRSQPI</sequence>